<evidence type="ECO:0000256" key="5">
    <source>
        <dbReference type="ARBA" id="ARBA00022771"/>
    </source>
</evidence>
<dbReference type="InterPro" id="IPR001841">
    <property type="entry name" value="Znf_RING"/>
</dbReference>
<accession>A0AAD8HSQ1</accession>
<dbReference type="InterPro" id="IPR013083">
    <property type="entry name" value="Znf_RING/FYVE/PHD"/>
</dbReference>
<dbReference type="PANTHER" id="PTHR22937:SF122">
    <property type="entry name" value="RING-TYPE E3 UBIQUITIN TRANSFERASE"/>
    <property type="match status" value="1"/>
</dbReference>
<keyword evidence="6" id="KW-0833">Ubl conjugation pathway</keyword>
<proteinExistence type="predicted"/>
<evidence type="ECO:0000256" key="3">
    <source>
        <dbReference type="ARBA" id="ARBA00022679"/>
    </source>
</evidence>
<dbReference type="GO" id="GO:0061630">
    <property type="term" value="F:ubiquitin protein ligase activity"/>
    <property type="evidence" value="ECO:0007669"/>
    <property type="project" value="UniProtKB-EC"/>
</dbReference>
<dbReference type="SUPFAM" id="SSF57850">
    <property type="entry name" value="RING/U-box"/>
    <property type="match status" value="1"/>
</dbReference>
<name>A0AAD8HSQ1_9APIA</name>
<dbReference type="PANTHER" id="PTHR22937">
    <property type="entry name" value="E3 UBIQUITIN-PROTEIN LIGASE RNF165"/>
    <property type="match status" value="1"/>
</dbReference>
<dbReference type="SMART" id="SM00184">
    <property type="entry name" value="RING"/>
    <property type="match status" value="1"/>
</dbReference>
<comment type="caution">
    <text evidence="11">The sequence shown here is derived from an EMBL/GenBank/DDBJ whole genome shotgun (WGS) entry which is preliminary data.</text>
</comment>
<dbReference type="EMBL" id="JAUIZM010000008">
    <property type="protein sequence ID" value="KAK1372014.1"/>
    <property type="molecule type" value="Genomic_DNA"/>
</dbReference>
<evidence type="ECO:0000313" key="11">
    <source>
        <dbReference type="EMBL" id="KAK1372014.1"/>
    </source>
</evidence>
<dbReference type="GO" id="GO:0008270">
    <property type="term" value="F:zinc ion binding"/>
    <property type="evidence" value="ECO:0007669"/>
    <property type="project" value="UniProtKB-KW"/>
</dbReference>
<gene>
    <name evidence="11" type="ORF">POM88_038106</name>
</gene>
<feature type="domain" description="RING-type" evidence="10">
    <location>
        <begin position="311"/>
        <end position="352"/>
    </location>
</feature>
<reference evidence="11" key="2">
    <citation type="submission" date="2023-05" db="EMBL/GenBank/DDBJ databases">
        <authorList>
            <person name="Schelkunov M.I."/>
        </authorList>
    </citation>
    <scope>NUCLEOTIDE SEQUENCE</scope>
    <source>
        <strain evidence="11">Hsosn_3</strain>
        <tissue evidence="11">Leaf</tissue>
    </source>
</reference>
<keyword evidence="3" id="KW-0808">Transferase</keyword>
<evidence type="ECO:0000256" key="1">
    <source>
        <dbReference type="ARBA" id="ARBA00000900"/>
    </source>
</evidence>
<feature type="compositionally biased region" description="Polar residues" evidence="9">
    <location>
        <begin position="1"/>
        <end position="13"/>
    </location>
</feature>
<dbReference type="FunFam" id="3.30.40.10:FF:000451">
    <property type="entry name" value="E3 ubiquitin-protein ligase rnf12-A"/>
    <property type="match status" value="1"/>
</dbReference>
<evidence type="ECO:0000256" key="4">
    <source>
        <dbReference type="ARBA" id="ARBA00022723"/>
    </source>
</evidence>
<dbReference type="PROSITE" id="PS50089">
    <property type="entry name" value="ZF_RING_2"/>
    <property type="match status" value="1"/>
</dbReference>
<reference evidence="11" key="1">
    <citation type="submission" date="2023-02" db="EMBL/GenBank/DDBJ databases">
        <title>Genome of toxic invasive species Heracleum sosnowskyi carries increased number of genes despite the absence of recent whole-genome duplications.</title>
        <authorList>
            <person name="Schelkunov M."/>
            <person name="Shtratnikova V."/>
            <person name="Makarenko M."/>
            <person name="Klepikova A."/>
            <person name="Omelchenko D."/>
            <person name="Novikova G."/>
            <person name="Obukhova E."/>
            <person name="Bogdanov V."/>
            <person name="Penin A."/>
            <person name="Logacheva M."/>
        </authorList>
    </citation>
    <scope>NUCLEOTIDE SEQUENCE</scope>
    <source>
        <strain evidence="11">Hsosn_3</strain>
        <tissue evidence="11">Leaf</tissue>
    </source>
</reference>
<sequence>MPVSAAETSTMAENNRYRKPKNQPMLDTDPSTLKMPSTIQSTRCKATISPVILSNPTENNTPKKKNFSSATFRGLGCAASAQVSVPGVIKTSADWDAKKVKKKKQRSLQEKKSTGPFKGVAMVHGNSLVTSSSCVVDPDVWCGPGIGFGSDAAASVDCVVSRRPVSGRGKVDGVKMNHRERSSFGGRRTVNHEAISFCDAEPDPGMSRPRLDVFNSRRQRHVRHPSPEGLAEIVMLQSSLLMGGRPNRLDRYRDLRLDVDNMSYEELLDLGDRIGYVSTGLREDEIVRSLRKTKLSPLDELSEDIPTDRKCSICQEEYTADDEMGKLECGHSYHMQCIKNWLVKKNACPICKTAVASQQ</sequence>
<evidence type="ECO:0000256" key="7">
    <source>
        <dbReference type="ARBA" id="ARBA00022833"/>
    </source>
</evidence>
<keyword evidence="12" id="KW-1185">Reference proteome</keyword>
<evidence type="ECO:0000313" key="12">
    <source>
        <dbReference type="Proteomes" id="UP001237642"/>
    </source>
</evidence>
<protein>
    <recommendedName>
        <fullName evidence="2">RING-type E3 ubiquitin transferase</fullName>
        <ecNumber evidence="2">2.3.2.27</ecNumber>
    </recommendedName>
</protein>
<organism evidence="11 12">
    <name type="scientific">Heracleum sosnowskyi</name>
    <dbReference type="NCBI Taxonomy" id="360622"/>
    <lineage>
        <taxon>Eukaryota</taxon>
        <taxon>Viridiplantae</taxon>
        <taxon>Streptophyta</taxon>
        <taxon>Embryophyta</taxon>
        <taxon>Tracheophyta</taxon>
        <taxon>Spermatophyta</taxon>
        <taxon>Magnoliopsida</taxon>
        <taxon>eudicotyledons</taxon>
        <taxon>Gunneridae</taxon>
        <taxon>Pentapetalae</taxon>
        <taxon>asterids</taxon>
        <taxon>campanulids</taxon>
        <taxon>Apiales</taxon>
        <taxon>Apiaceae</taxon>
        <taxon>Apioideae</taxon>
        <taxon>apioid superclade</taxon>
        <taxon>Tordylieae</taxon>
        <taxon>Tordyliinae</taxon>
        <taxon>Heracleum</taxon>
    </lineage>
</organism>
<dbReference type="Proteomes" id="UP001237642">
    <property type="component" value="Unassembled WGS sequence"/>
</dbReference>
<dbReference type="Gene3D" id="3.30.40.10">
    <property type="entry name" value="Zinc/RING finger domain, C3HC4 (zinc finger)"/>
    <property type="match status" value="1"/>
</dbReference>
<evidence type="ECO:0000259" key="10">
    <source>
        <dbReference type="PROSITE" id="PS50089"/>
    </source>
</evidence>
<evidence type="ECO:0000256" key="6">
    <source>
        <dbReference type="ARBA" id="ARBA00022786"/>
    </source>
</evidence>
<feature type="compositionally biased region" description="Polar residues" evidence="9">
    <location>
        <begin position="29"/>
        <end position="40"/>
    </location>
</feature>
<evidence type="ECO:0000256" key="2">
    <source>
        <dbReference type="ARBA" id="ARBA00012483"/>
    </source>
</evidence>
<dbReference type="AlphaFoldDB" id="A0AAD8HSQ1"/>
<comment type="catalytic activity">
    <reaction evidence="1">
        <text>S-ubiquitinyl-[E2 ubiquitin-conjugating enzyme]-L-cysteine + [acceptor protein]-L-lysine = [E2 ubiquitin-conjugating enzyme]-L-cysteine + N(6)-ubiquitinyl-[acceptor protein]-L-lysine.</text>
        <dbReference type="EC" id="2.3.2.27"/>
    </reaction>
</comment>
<dbReference type="Pfam" id="PF13639">
    <property type="entry name" value="zf-RING_2"/>
    <property type="match status" value="1"/>
</dbReference>
<dbReference type="InterPro" id="IPR045191">
    <property type="entry name" value="MBR1/2-like"/>
</dbReference>
<evidence type="ECO:0000256" key="9">
    <source>
        <dbReference type="SAM" id="MobiDB-lite"/>
    </source>
</evidence>
<keyword evidence="5 8" id="KW-0863">Zinc-finger</keyword>
<keyword evidence="4" id="KW-0479">Metal-binding</keyword>
<feature type="region of interest" description="Disordered" evidence="9">
    <location>
        <begin position="1"/>
        <end position="40"/>
    </location>
</feature>
<keyword evidence="7" id="KW-0862">Zinc</keyword>
<dbReference type="EC" id="2.3.2.27" evidence="2"/>
<evidence type="ECO:0000256" key="8">
    <source>
        <dbReference type="PROSITE-ProRule" id="PRU00175"/>
    </source>
</evidence>